<reference evidence="2" key="1">
    <citation type="submission" date="2019-08" db="EMBL/GenBank/DDBJ databases">
        <authorList>
            <person name="Kucharzyk K."/>
            <person name="Murdoch R.W."/>
            <person name="Higgins S."/>
            <person name="Loffler F."/>
        </authorList>
    </citation>
    <scope>NUCLEOTIDE SEQUENCE</scope>
</reference>
<name>A0A645FVJ9_9ZZZZ</name>
<protein>
    <submittedName>
        <fullName evidence="2">Uncharacterized protein</fullName>
    </submittedName>
</protein>
<sequence>MAEPAAKPEPYSEAAWATGAFTSDHEPQAEGGLFSGELERETAPVTAGEVPAPDADALIDNYFANYSAFGPASAALESELAVKPEPYSGAAWATGAFTSDHEPQAEGNLYAEEEDEEPAPAPRKYNEYGEVREWEPEPEPDMGDIPTVSRYMGQSAPEGEISLDELLDEIIKAGE</sequence>
<dbReference type="EMBL" id="VSSQ01064847">
    <property type="protein sequence ID" value="MPN17672.1"/>
    <property type="molecule type" value="Genomic_DNA"/>
</dbReference>
<evidence type="ECO:0000256" key="1">
    <source>
        <dbReference type="SAM" id="MobiDB-lite"/>
    </source>
</evidence>
<gene>
    <name evidence="2" type="ORF">SDC9_165027</name>
</gene>
<feature type="region of interest" description="Disordered" evidence="1">
    <location>
        <begin position="99"/>
        <end position="163"/>
    </location>
</feature>
<proteinExistence type="predicted"/>
<organism evidence="2">
    <name type="scientific">bioreactor metagenome</name>
    <dbReference type="NCBI Taxonomy" id="1076179"/>
    <lineage>
        <taxon>unclassified sequences</taxon>
        <taxon>metagenomes</taxon>
        <taxon>ecological metagenomes</taxon>
    </lineage>
</organism>
<evidence type="ECO:0000313" key="2">
    <source>
        <dbReference type="EMBL" id="MPN17672.1"/>
    </source>
</evidence>
<comment type="caution">
    <text evidence="2">The sequence shown here is derived from an EMBL/GenBank/DDBJ whole genome shotgun (WGS) entry which is preliminary data.</text>
</comment>
<dbReference type="AlphaFoldDB" id="A0A645FVJ9"/>
<accession>A0A645FVJ9</accession>
<feature type="compositionally biased region" description="Basic and acidic residues" evidence="1">
    <location>
        <begin position="124"/>
        <end position="135"/>
    </location>
</feature>
<feature type="region of interest" description="Disordered" evidence="1">
    <location>
        <begin position="1"/>
        <end position="37"/>
    </location>
</feature>